<sequence>MDSTPSRGSSTSDNETDEDADDSTAPNDYNPLSGDSPPFYGRECETSSRAVEVFLPEAEDDRDPQPFDRNDGLPLHNSMFGTTTIECDNTTFSFVELGLPAEQYPPASVEAYVPMLVGEFSAGGPVSEASDSPHLNNSGSLPIESTTFPGLGVEWPTGVQPTSLPLGDGFLGLILERVRVVVRAEDPPSIEVVRHALEQNTITAFYMGLSRDSWMIAVWDKTLESDICSLTSDADELDSRASEAQKRQKMRESEVAEERDKSCKAATKAKEAEDASQERAAFAGQGAKLRQSISSKAKDVERLKRKKPRRVGQLGQTQPIPTRVGSDPRIRQTPMESGRSRIGHGPIERSFGDFGENGPCNAIESTNKL</sequence>
<comment type="caution">
    <text evidence="2">The sequence shown here is derived from an EMBL/GenBank/DDBJ whole genome shotgun (WGS) entry which is preliminary data.</text>
</comment>
<feature type="compositionally biased region" description="Basic and acidic residues" evidence="1">
    <location>
        <begin position="237"/>
        <end position="277"/>
    </location>
</feature>
<feature type="compositionally biased region" description="Polar residues" evidence="1">
    <location>
        <begin position="1"/>
        <end position="13"/>
    </location>
</feature>
<name>A0A843V5H5_COLES</name>
<keyword evidence="3" id="KW-1185">Reference proteome</keyword>
<evidence type="ECO:0000313" key="3">
    <source>
        <dbReference type="Proteomes" id="UP000652761"/>
    </source>
</evidence>
<proteinExistence type="predicted"/>
<gene>
    <name evidence="2" type="ORF">Taro_021605</name>
</gene>
<reference evidence="2" key="1">
    <citation type="submission" date="2017-07" db="EMBL/GenBank/DDBJ databases">
        <title>Taro Niue Genome Assembly and Annotation.</title>
        <authorList>
            <person name="Atibalentja N."/>
            <person name="Keating K."/>
            <person name="Fields C.J."/>
        </authorList>
    </citation>
    <scope>NUCLEOTIDE SEQUENCE</scope>
    <source>
        <strain evidence="2">Niue_2</strain>
        <tissue evidence="2">Leaf</tissue>
    </source>
</reference>
<accession>A0A843V5H5</accession>
<feature type="region of interest" description="Disordered" evidence="1">
    <location>
        <begin position="1"/>
        <end position="75"/>
    </location>
</feature>
<feature type="region of interest" description="Disordered" evidence="1">
    <location>
        <begin position="234"/>
        <end position="369"/>
    </location>
</feature>
<protein>
    <submittedName>
        <fullName evidence="2">Uncharacterized protein</fullName>
    </submittedName>
</protein>
<dbReference type="AlphaFoldDB" id="A0A843V5H5"/>
<dbReference type="EMBL" id="NMUH01001112">
    <property type="protein sequence ID" value="MQL89040.1"/>
    <property type="molecule type" value="Genomic_DNA"/>
</dbReference>
<evidence type="ECO:0000256" key="1">
    <source>
        <dbReference type="SAM" id="MobiDB-lite"/>
    </source>
</evidence>
<evidence type="ECO:0000313" key="2">
    <source>
        <dbReference type="EMBL" id="MQL89040.1"/>
    </source>
</evidence>
<organism evidence="2 3">
    <name type="scientific">Colocasia esculenta</name>
    <name type="common">Wild taro</name>
    <name type="synonym">Arum esculentum</name>
    <dbReference type="NCBI Taxonomy" id="4460"/>
    <lineage>
        <taxon>Eukaryota</taxon>
        <taxon>Viridiplantae</taxon>
        <taxon>Streptophyta</taxon>
        <taxon>Embryophyta</taxon>
        <taxon>Tracheophyta</taxon>
        <taxon>Spermatophyta</taxon>
        <taxon>Magnoliopsida</taxon>
        <taxon>Liliopsida</taxon>
        <taxon>Araceae</taxon>
        <taxon>Aroideae</taxon>
        <taxon>Colocasieae</taxon>
        <taxon>Colocasia</taxon>
    </lineage>
</organism>
<dbReference type="Proteomes" id="UP000652761">
    <property type="component" value="Unassembled WGS sequence"/>
</dbReference>